<dbReference type="Proteomes" id="UP000242457">
    <property type="component" value="Unassembled WGS sequence"/>
</dbReference>
<feature type="compositionally biased region" description="Polar residues" evidence="1">
    <location>
        <begin position="76"/>
        <end position="90"/>
    </location>
</feature>
<organism evidence="2 3">
    <name type="scientific">Apis cerana cerana</name>
    <name type="common">Oriental honeybee</name>
    <dbReference type="NCBI Taxonomy" id="94128"/>
    <lineage>
        <taxon>Eukaryota</taxon>
        <taxon>Metazoa</taxon>
        <taxon>Ecdysozoa</taxon>
        <taxon>Arthropoda</taxon>
        <taxon>Hexapoda</taxon>
        <taxon>Insecta</taxon>
        <taxon>Pterygota</taxon>
        <taxon>Neoptera</taxon>
        <taxon>Endopterygota</taxon>
        <taxon>Hymenoptera</taxon>
        <taxon>Apocrita</taxon>
        <taxon>Aculeata</taxon>
        <taxon>Apoidea</taxon>
        <taxon>Anthophila</taxon>
        <taxon>Apidae</taxon>
        <taxon>Apis</taxon>
    </lineage>
</organism>
<protein>
    <submittedName>
        <fullName evidence="2">Uncharacterized protein</fullName>
    </submittedName>
</protein>
<evidence type="ECO:0000313" key="2">
    <source>
        <dbReference type="EMBL" id="PBC25917.1"/>
    </source>
</evidence>
<evidence type="ECO:0000313" key="3">
    <source>
        <dbReference type="Proteomes" id="UP000242457"/>
    </source>
</evidence>
<gene>
    <name evidence="2" type="ORF">APICC_01557</name>
</gene>
<keyword evidence="3" id="KW-1185">Reference proteome</keyword>
<dbReference type="EMBL" id="KZ288427">
    <property type="protein sequence ID" value="PBC25917.1"/>
    <property type="molecule type" value="Genomic_DNA"/>
</dbReference>
<name>A0A2A3E2I5_APICC</name>
<accession>A0A2A3E2I5</accession>
<reference evidence="2 3" key="1">
    <citation type="submission" date="2014-07" db="EMBL/GenBank/DDBJ databases">
        <title>Genomic and transcriptomic analysis on Apis cerana provide comprehensive insights into honey bee biology.</title>
        <authorList>
            <person name="Diao Q."/>
            <person name="Sun L."/>
            <person name="Zheng H."/>
            <person name="Zheng H."/>
            <person name="Xu S."/>
            <person name="Wang S."/>
            <person name="Zeng Z."/>
            <person name="Hu F."/>
            <person name="Su S."/>
            <person name="Wu J."/>
        </authorList>
    </citation>
    <scope>NUCLEOTIDE SEQUENCE [LARGE SCALE GENOMIC DNA]</scope>
    <source>
        <tissue evidence="2">Pupae without intestine</tissue>
    </source>
</reference>
<proteinExistence type="predicted"/>
<feature type="region of interest" description="Disordered" evidence="1">
    <location>
        <begin position="71"/>
        <end position="90"/>
    </location>
</feature>
<evidence type="ECO:0000256" key="1">
    <source>
        <dbReference type="SAM" id="MobiDB-lite"/>
    </source>
</evidence>
<dbReference type="AlphaFoldDB" id="A0A2A3E2I5"/>
<sequence>MSDRHKFAITEIDVPERWIIYNSMDGSYIIEICGMHQYLRNAKNRSWKQYAVGHSINQGSEQASVGSISLCRGRESNTPPGAKSNTPLGAKSSTPLGFAKQCAAGPGNRTSAVVRAVGLQWLGLYALAVGRVRAVAAASDAPGKVRRASGGLFGTEFLRVIVAGGMKRNTEPLMPQVVVRTSTWSRWNAYRLLFGES</sequence>